<name>A0A918M0Z4_9ACTN</name>
<comment type="caution">
    <text evidence="1">The sequence shown here is derived from an EMBL/GenBank/DDBJ whole genome shotgun (WGS) entry which is preliminary data.</text>
</comment>
<evidence type="ECO:0000313" key="1">
    <source>
        <dbReference type="EMBL" id="GGT99594.1"/>
    </source>
</evidence>
<protein>
    <submittedName>
        <fullName evidence="1">Uncharacterized protein</fullName>
    </submittedName>
</protein>
<proteinExistence type="predicted"/>
<reference evidence="1" key="2">
    <citation type="submission" date="2020-09" db="EMBL/GenBank/DDBJ databases">
        <authorList>
            <person name="Sun Q."/>
            <person name="Ohkuma M."/>
        </authorList>
    </citation>
    <scope>NUCLEOTIDE SEQUENCE</scope>
    <source>
        <strain evidence="1">JCM 4125</strain>
    </source>
</reference>
<organism evidence="1 2">
    <name type="scientific">Streptomyces phaeofaciens</name>
    <dbReference type="NCBI Taxonomy" id="68254"/>
    <lineage>
        <taxon>Bacteria</taxon>
        <taxon>Bacillati</taxon>
        <taxon>Actinomycetota</taxon>
        <taxon>Actinomycetes</taxon>
        <taxon>Kitasatosporales</taxon>
        <taxon>Streptomycetaceae</taxon>
        <taxon>Streptomyces</taxon>
    </lineage>
</organism>
<keyword evidence="2" id="KW-1185">Reference proteome</keyword>
<reference evidence="1" key="1">
    <citation type="journal article" date="2014" name="Int. J. Syst. Evol. Microbiol.">
        <title>Complete genome sequence of Corynebacterium casei LMG S-19264T (=DSM 44701T), isolated from a smear-ripened cheese.</title>
        <authorList>
            <consortium name="US DOE Joint Genome Institute (JGI-PGF)"/>
            <person name="Walter F."/>
            <person name="Albersmeier A."/>
            <person name="Kalinowski J."/>
            <person name="Ruckert C."/>
        </authorList>
    </citation>
    <scope>NUCLEOTIDE SEQUENCE</scope>
    <source>
        <strain evidence="1">JCM 4125</strain>
    </source>
</reference>
<dbReference type="Proteomes" id="UP000646776">
    <property type="component" value="Unassembled WGS sequence"/>
</dbReference>
<evidence type="ECO:0000313" key="2">
    <source>
        <dbReference type="Proteomes" id="UP000646776"/>
    </source>
</evidence>
<sequence length="131" mass="14765">MRYGRGALRHGNREGLGNRVADGQQRCRDACWLRHPLHDGLRQDGLADLRHTYNRTSANQAWGRYRITATSALTNDWQVTTGGDVQAGQLTQTRQTQIQVPLLELQVLNQDRKLPGVLMMETDVHRACGFG</sequence>
<gene>
    <name evidence="1" type="ORF">GCM10010226_90840</name>
</gene>
<dbReference type="AlphaFoldDB" id="A0A918M0Z4"/>
<dbReference type="EMBL" id="BMSA01000062">
    <property type="protein sequence ID" value="GGT99594.1"/>
    <property type="molecule type" value="Genomic_DNA"/>
</dbReference>
<accession>A0A918M0Z4</accession>